<gene>
    <name evidence="3" type="ORF">ACH24_04660</name>
</gene>
<accession>A0AAC8VEC7</accession>
<feature type="coiled-coil region" evidence="1">
    <location>
        <begin position="23"/>
        <end position="92"/>
    </location>
</feature>
<evidence type="ECO:0000256" key="1">
    <source>
        <dbReference type="SAM" id="Coils"/>
    </source>
</evidence>
<dbReference type="RefSeq" id="WP_064461352.1">
    <property type="nucleotide sequence ID" value="NZ_CP012505.1"/>
</dbReference>
<protein>
    <recommendedName>
        <fullName evidence="5">Lipoprotein</fullName>
    </recommendedName>
</protein>
<sequence length="168" mass="19772">MKKNIFTYLLIIVTLISFILAGCVSKSEKLNELEKNQQQMQKEMTTIEKEANEAKQRAERYEKLTDKYKNILEQKEQEFNQLQSAYTNNKDETLQARKVILEKLIRGAQDSVHLQKRLKRYIKNANIYKEKSQQLDEKAKQTQESVEKTTQEIEEIKKEIGADQGQTQ</sequence>
<organism evidence="3 4">
    <name type="scientific">Francisella persica ATCC VR-331</name>
    <dbReference type="NCBI Taxonomy" id="1086726"/>
    <lineage>
        <taxon>Bacteria</taxon>
        <taxon>Pseudomonadati</taxon>
        <taxon>Pseudomonadota</taxon>
        <taxon>Gammaproteobacteria</taxon>
        <taxon>Thiotrichales</taxon>
        <taxon>Francisellaceae</taxon>
        <taxon>Francisella</taxon>
    </lineage>
</organism>
<evidence type="ECO:0000313" key="3">
    <source>
        <dbReference type="EMBL" id="ALB01933.1"/>
    </source>
</evidence>
<reference evidence="3 4" key="1">
    <citation type="journal article" date="2016" name="Int. J. Syst. Evol. Microbiol.">
        <title>Reclassification of Wolbachia persica as Francisella persica comb. nov. and emended description of the family Francisellaceae.</title>
        <authorList>
            <person name="Larson M.A."/>
            <person name="Nalbantoglu U."/>
            <person name="Sayood K."/>
            <person name="Zentz E.B."/>
            <person name="Cer R.Z."/>
            <person name="Iwen P.C."/>
            <person name="Francesconi S.C."/>
            <person name="Bishop-Lilly K.A."/>
            <person name="Mokashi V.P."/>
            <person name="Sjostedt A."/>
            <person name="Hinrichs S.H."/>
        </authorList>
    </citation>
    <scope>NUCLEOTIDE SEQUENCE [LARGE SCALE GENOMIC DNA]</scope>
    <source>
        <strain evidence="3 4">FSC845</strain>
    </source>
</reference>
<dbReference type="KEGG" id="fper:ACH24_04660"/>
<feature type="region of interest" description="Disordered" evidence="2">
    <location>
        <begin position="130"/>
        <end position="168"/>
    </location>
</feature>
<keyword evidence="4" id="KW-1185">Reference proteome</keyword>
<evidence type="ECO:0000313" key="4">
    <source>
        <dbReference type="Proteomes" id="UP000242800"/>
    </source>
</evidence>
<evidence type="ECO:0000256" key="2">
    <source>
        <dbReference type="SAM" id="MobiDB-lite"/>
    </source>
</evidence>
<dbReference type="EMBL" id="CP012505">
    <property type="protein sequence ID" value="ALB01933.1"/>
    <property type="molecule type" value="Genomic_DNA"/>
</dbReference>
<keyword evidence="1" id="KW-0175">Coiled coil</keyword>
<evidence type="ECO:0008006" key="5">
    <source>
        <dbReference type="Google" id="ProtNLM"/>
    </source>
</evidence>
<name>A0AAC8VEC7_9GAMM</name>
<proteinExistence type="predicted"/>
<feature type="compositionally biased region" description="Basic and acidic residues" evidence="2">
    <location>
        <begin position="130"/>
        <end position="161"/>
    </location>
</feature>
<dbReference type="InterPro" id="IPR036785">
    <property type="entry name" value="YkyA-like_sf"/>
</dbReference>
<dbReference type="SUPFAM" id="SSF140423">
    <property type="entry name" value="MW0975(SA0943)-like"/>
    <property type="match status" value="1"/>
</dbReference>
<dbReference type="PROSITE" id="PS51257">
    <property type="entry name" value="PROKAR_LIPOPROTEIN"/>
    <property type="match status" value="1"/>
</dbReference>
<dbReference type="AlphaFoldDB" id="A0AAC8VEC7"/>
<dbReference type="Proteomes" id="UP000242800">
    <property type="component" value="Chromosome"/>
</dbReference>